<sequence length="301" mass="32727">MSAGDCGNGGSSGGCKCGCCCVHNGAKMEDIQPHPVMEQLPGVEKAKKFERTMRGMQGALIVASCFQMLFSLLGVWRNVVSYPSFYGSSHDFYWTWAILSRFSNGRPTFQAGEAFAMMAASLVASPESTGTFLATARYGSATPVPASVLSRGVGWLFNDIVTVIFTSHATLAVLVAVTLDCTLAREDDEGGKDSGSHWWEKFMFYDRDVKTKFDEYWKNCSLALAVAAILDPRHFTMVNGHAIFSPLDSRVVVAVVGLNPGIESAFSAGDRMLDQCRNSLRPDTPQALVCAQDWIRNDSEG</sequence>
<evidence type="ECO:0000313" key="5">
    <source>
        <dbReference type="EMBL" id="KAF7151413.1"/>
    </source>
</evidence>
<dbReference type="InterPro" id="IPR008906">
    <property type="entry name" value="HATC_C_dom"/>
</dbReference>
<keyword evidence="6" id="KW-1185">Reference proteome</keyword>
<evidence type="ECO:0000256" key="1">
    <source>
        <dbReference type="ARBA" id="ARBA00008821"/>
    </source>
</evidence>
<dbReference type="EMBL" id="WJXA01000002">
    <property type="protein sequence ID" value="KAF7151413.1"/>
    <property type="molecule type" value="Genomic_DNA"/>
</dbReference>
<dbReference type="PANTHER" id="PTHR11119">
    <property type="entry name" value="XANTHINE-URACIL / VITAMIN C PERMEASE FAMILY MEMBER"/>
    <property type="match status" value="1"/>
</dbReference>
<feature type="domain" description="hAT-like transposase RNase-H fold" evidence="4">
    <location>
        <begin position="208"/>
        <end position="234"/>
    </location>
</feature>
<gene>
    <name evidence="5" type="ORF">RHSIM_Rhsim02G0206100</name>
</gene>
<feature type="domain" description="HAT C-terminal dimerisation" evidence="3">
    <location>
        <begin position="263"/>
        <end position="295"/>
    </location>
</feature>
<comment type="similarity">
    <text evidence="1">Belongs to the nucleobase:cation symporter-2 (NCS2) (TC 2.A.40) family.</text>
</comment>
<comment type="caution">
    <text evidence="5">The sequence shown here is derived from an EMBL/GenBank/DDBJ whole genome shotgun (WGS) entry which is preliminary data.</text>
</comment>
<dbReference type="GO" id="GO:0003677">
    <property type="term" value="F:DNA binding"/>
    <property type="evidence" value="ECO:0007669"/>
    <property type="project" value="InterPro"/>
</dbReference>
<dbReference type="Proteomes" id="UP000626092">
    <property type="component" value="Unassembled WGS sequence"/>
</dbReference>
<evidence type="ECO:0000256" key="2">
    <source>
        <dbReference type="SAM" id="Phobius"/>
    </source>
</evidence>
<keyword evidence="2" id="KW-0472">Membrane</keyword>
<keyword evidence="2" id="KW-0812">Transmembrane</keyword>
<proteinExistence type="inferred from homology"/>
<reference evidence="5" key="1">
    <citation type="submission" date="2019-11" db="EMBL/GenBank/DDBJ databases">
        <authorList>
            <person name="Liu Y."/>
            <person name="Hou J."/>
            <person name="Li T.-Q."/>
            <person name="Guan C.-H."/>
            <person name="Wu X."/>
            <person name="Wu H.-Z."/>
            <person name="Ling F."/>
            <person name="Zhang R."/>
            <person name="Shi X.-G."/>
            <person name="Ren J.-P."/>
            <person name="Chen E.-F."/>
            <person name="Sun J.-M."/>
        </authorList>
    </citation>
    <scope>NUCLEOTIDE SEQUENCE</scope>
    <source>
        <strain evidence="5">Adult_tree_wgs_1</strain>
        <tissue evidence="5">Leaves</tissue>
    </source>
</reference>
<keyword evidence="2" id="KW-1133">Transmembrane helix</keyword>
<feature type="transmembrane region" description="Helical" evidence="2">
    <location>
        <begin position="55"/>
        <end position="76"/>
    </location>
</feature>
<dbReference type="OrthoDB" id="1641903at2759"/>
<evidence type="ECO:0000313" key="6">
    <source>
        <dbReference type="Proteomes" id="UP000626092"/>
    </source>
</evidence>
<protein>
    <submittedName>
        <fullName evidence="5">Uncharacterized protein</fullName>
    </submittedName>
</protein>
<dbReference type="AlphaFoldDB" id="A0A834HE29"/>
<dbReference type="Pfam" id="PF05699">
    <property type="entry name" value="Dimer_Tnp_hAT"/>
    <property type="match status" value="1"/>
</dbReference>
<accession>A0A834HE29</accession>
<evidence type="ECO:0000259" key="4">
    <source>
        <dbReference type="Pfam" id="PF14372"/>
    </source>
</evidence>
<organism evidence="5 6">
    <name type="scientific">Rhododendron simsii</name>
    <name type="common">Sims's rhododendron</name>
    <dbReference type="NCBI Taxonomy" id="118357"/>
    <lineage>
        <taxon>Eukaryota</taxon>
        <taxon>Viridiplantae</taxon>
        <taxon>Streptophyta</taxon>
        <taxon>Embryophyta</taxon>
        <taxon>Tracheophyta</taxon>
        <taxon>Spermatophyta</taxon>
        <taxon>Magnoliopsida</taxon>
        <taxon>eudicotyledons</taxon>
        <taxon>Gunneridae</taxon>
        <taxon>Pentapetalae</taxon>
        <taxon>asterids</taxon>
        <taxon>Ericales</taxon>
        <taxon>Ericaceae</taxon>
        <taxon>Ericoideae</taxon>
        <taxon>Rhodoreae</taxon>
        <taxon>Rhododendron</taxon>
    </lineage>
</organism>
<name>A0A834HE29_RHOSS</name>
<dbReference type="InterPro" id="IPR025525">
    <property type="entry name" value="hAT-like_transposase_RNase-H"/>
</dbReference>
<dbReference type="GO" id="GO:0046983">
    <property type="term" value="F:protein dimerization activity"/>
    <property type="evidence" value="ECO:0007669"/>
    <property type="project" value="InterPro"/>
</dbReference>
<evidence type="ECO:0000259" key="3">
    <source>
        <dbReference type="Pfam" id="PF05699"/>
    </source>
</evidence>
<dbReference type="Pfam" id="PF14372">
    <property type="entry name" value="hAT-like_RNase-H"/>
    <property type="match status" value="1"/>
</dbReference>